<evidence type="ECO:0000313" key="1">
    <source>
        <dbReference type="EMBL" id="AWN06253.1"/>
    </source>
</evidence>
<dbReference type="GeneID" id="55819117"/>
<dbReference type="Proteomes" id="UP000267934">
    <property type="component" value="Segment"/>
</dbReference>
<dbReference type="EMBL" id="MH160392">
    <property type="protein sequence ID" value="AWN06253.1"/>
    <property type="molecule type" value="Genomic_DNA"/>
</dbReference>
<reference evidence="1 2" key="1">
    <citation type="journal article" date="2018" name="Plant Pathol. J.">
        <title>Characterization of the Lytic Bacteriophage phiEaP-8 Effective against Both Erwinia amylovora and Erwinia pyrifoliae Causing Severe Diseases in Apple and Pear.</title>
        <authorList>
            <person name="Park J."/>
            <person name="Lee G.M."/>
            <person name="Kim D."/>
            <person name="Park D.H."/>
            <person name="Oh C.S."/>
        </authorList>
    </citation>
    <scope>NUCLEOTIDE SEQUENCE [LARGE SCALE GENOMIC DNA]</scope>
</reference>
<keyword evidence="2" id="KW-1185">Reference proteome</keyword>
<sequence>MNKLDTIWQRYLNARIQMIEIAIAAGKTDEEIKAVLLNEEQLNQSLYCARTYIKVEPVVA</sequence>
<evidence type="ECO:0000313" key="2">
    <source>
        <dbReference type="Proteomes" id="UP000267934"/>
    </source>
</evidence>
<dbReference type="KEGG" id="vg:55819117"/>
<protein>
    <submittedName>
        <fullName evidence="1">Uncharacterized protein</fullName>
    </submittedName>
</protein>
<organism evidence="1 2">
    <name type="scientific">Erwinia phage phiEaP8</name>
    <dbReference type="NCBI Taxonomy" id="2178928"/>
    <lineage>
        <taxon>Viruses</taxon>
        <taxon>Duplodnaviria</taxon>
        <taxon>Heunggongvirae</taxon>
        <taxon>Uroviricota</taxon>
        <taxon>Caudoviricetes</taxon>
        <taxon>Schitoviridae</taxon>
        <taxon>Erskinevirinae</taxon>
        <taxon>Yonginvirus</taxon>
        <taxon>Yonginvirus EaP8</taxon>
    </lineage>
</organism>
<dbReference type="RefSeq" id="YP_009889617.1">
    <property type="nucleotide sequence ID" value="NC_049510.1"/>
</dbReference>
<accession>A0A3G1QTR1</accession>
<name>A0A3G1QTR1_9CAUD</name>
<proteinExistence type="predicted"/>